<reference evidence="2 3" key="1">
    <citation type="journal article" date="2019" name="Int. J. Syst. Evol. Microbiol.">
        <title>The Global Catalogue of Microorganisms (GCM) 10K type strain sequencing project: providing services to taxonomists for standard genome sequencing and annotation.</title>
        <authorList>
            <consortium name="The Broad Institute Genomics Platform"/>
            <consortium name="The Broad Institute Genome Sequencing Center for Infectious Disease"/>
            <person name="Wu L."/>
            <person name="Ma J."/>
        </authorList>
    </citation>
    <scope>NUCLEOTIDE SEQUENCE [LARGE SCALE GENOMIC DNA]</scope>
    <source>
        <strain evidence="2 3">JCM 14559</strain>
    </source>
</reference>
<evidence type="ECO:0000313" key="3">
    <source>
        <dbReference type="Proteomes" id="UP001500897"/>
    </source>
</evidence>
<accession>A0ABN2XF21</accession>
<comment type="caution">
    <text evidence="2">The sequence shown here is derived from an EMBL/GenBank/DDBJ whole genome shotgun (WGS) entry which is preliminary data.</text>
</comment>
<keyword evidence="3" id="KW-1185">Reference proteome</keyword>
<evidence type="ECO:0000313" key="2">
    <source>
        <dbReference type="EMBL" id="GAA2110557.1"/>
    </source>
</evidence>
<dbReference type="Proteomes" id="UP001500897">
    <property type="component" value="Unassembled WGS sequence"/>
</dbReference>
<name>A0ABN2XF21_9ACTN</name>
<proteinExistence type="predicted"/>
<dbReference type="EMBL" id="BAAANS010000039">
    <property type="protein sequence ID" value="GAA2110557.1"/>
    <property type="molecule type" value="Genomic_DNA"/>
</dbReference>
<feature type="region of interest" description="Disordered" evidence="1">
    <location>
        <begin position="46"/>
        <end position="75"/>
    </location>
</feature>
<sequence length="75" mass="7945">MTAHHAPPARHRGAHHDPLGAALAWLWALGHLIVLTLLGVTAHHQLSADHSGPALAADHEPDREPLREPAVETGA</sequence>
<gene>
    <name evidence="2" type="ORF">GCM10009759_51960</name>
</gene>
<protein>
    <submittedName>
        <fullName evidence="2">Uncharacterized protein</fullName>
    </submittedName>
</protein>
<evidence type="ECO:0000256" key="1">
    <source>
        <dbReference type="SAM" id="MobiDB-lite"/>
    </source>
</evidence>
<organism evidence="2 3">
    <name type="scientific">Kitasatospora saccharophila</name>
    <dbReference type="NCBI Taxonomy" id="407973"/>
    <lineage>
        <taxon>Bacteria</taxon>
        <taxon>Bacillati</taxon>
        <taxon>Actinomycetota</taxon>
        <taxon>Actinomycetes</taxon>
        <taxon>Kitasatosporales</taxon>
        <taxon>Streptomycetaceae</taxon>
        <taxon>Kitasatospora</taxon>
    </lineage>
</organism>
<feature type="compositionally biased region" description="Basic and acidic residues" evidence="1">
    <location>
        <begin position="57"/>
        <end position="75"/>
    </location>
</feature>